<keyword evidence="2" id="KW-1185">Reference proteome</keyword>
<comment type="caution">
    <text evidence="1">The sequence shown here is derived from an EMBL/GenBank/DDBJ whole genome shotgun (WGS) entry which is preliminary data.</text>
</comment>
<gene>
    <name evidence="1" type="ORF">TRIATDRAFT_308832</name>
</gene>
<dbReference type="OrthoDB" id="10411156at2759"/>
<reference evidence="1 2" key="1">
    <citation type="journal article" date="2011" name="Genome Biol.">
        <title>Comparative genome sequence analysis underscores mycoparasitism as the ancestral life style of Trichoderma.</title>
        <authorList>
            <person name="Kubicek C.P."/>
            <person name="Herrera-Estrella A."/>
            <person name="Seidl-Seiboth V."/>
            <person name="Martinez D.A."/>
            <person name="Druzhinina I.S."/>
            <person name="Thon M."/>
            <person name="Zeilinger S."/>
            <person name="Casas-Flores S."/>
            <person name="Horwitz B.A."/>
            <person name="Mukherjee P.K."/>
            <person name="Mukherjee M."/>
            <person name="Kredics L."/>
            <person name="Alcaraz L.D."/>
            <person name="Aerts A."/>
            <person name="Antal Z."/>
            <person name="Atanasova L."/>
            <person name="Cervantes-Badillo M.G."/>
            <person name="Challacombe J."/>
            <person name="Chertkov O."/>
            <person name="McCluskey K."/>
            <person name="Coulpier F."/>
            <person name="Deshpande N."/>
            <person name="von Doehren H."/>
            <person name="Ebbole D.J."/>
            <person name="Esquivel-Naranjo E.U."/>
            <person name="Fekete E."/>
            <person name="Flipphi M."/>
            <person name="Glaser F."/>
            <person name="Gomez-Rodriguez E.Y."/>
            <person name="Gruber S."/>
            <person name="Han C."/>
            <person name="Henrissat B."/>
            <person name="Hermosa R."/>
            <person name="Hernandez-Onate M."/>
            <person name="Karaffa L."/>
            <person name="Kosti I."/>
            <person name="Le Crom S."/>
            <person name="Lindquist E."/>
            <person name="Lucas S."/>
            <person name="Luebeck M."/>
            <person name="Luebeck P.S."/>
            <person name="Margeot A."/>
            <person name="Metz B."/>
            <person name="Misra M."/>
            <person name="Nevalainen H."/>
            <person name="Omann M."/>
            <person name="Packer N."/>
            <person name="Perrone G."/>
            <person name="Uresti-Rivera E.E."/>
            <person name="Salamov A."/>
            <person name="Schmoll M."/>
            <person name="Seiboth B."/>
            <person name="Shapiro H."/>
            <person name="Sukno S."/>
            <person name="Tamayo-Ramos J.A."/>
            <person name="Tisch D."/>
            <person name="Wiest A."/>
            <person name="Wilkinson H.H."/>
            <person name="Zhang M."/>
            <person name="Coutinho P.M."/>
            <person name="Kenerley C.M."/>
            <person name="Monte E."/>
            <person name="Baker S.E."/>
            <person name="Grigoriev I.V."/>
        </authorList>
    </citation>
    <scope>NUCLEOTIDE SEQUENCE [LARGE SCALE GENOMIC DNA]</scope>
    <source>
        <strain evidence="2">ATCC 20476 / IMI 206040</strain>
    </source>
</reference>
<dbReference type="KEGG" id="tatv:25782768"/>
<dbReference type="HOGENOM" id="CLU_2320715_0_0_1"/>
<evidence type="ECO:0000313" key="1">
    <source>
        <dbReference type="EMBL" id="EHK45297.1"/>
    </source>
</evidence>
<dbReference type="GeneID" id="25782768"/>
<dbReference type="EMBL" id="ABDG02000024">
    <property type="protein sequence ID" value="EHK45297.1"/>
    <property type="molecule type" value="Genomic_DNA"/>
</dbReference>
<evidence type="ECO:0000313" key="2">
    <source>
        <dbReference type="Proteomes" id="UP000005426"/>
    </source>
</evidence>
<proteinExistence type="predicted"/>
<dbReference type="Proteomes" id="UP000005426">
    <property type="component" value="Unassembled WGS sequence"/>
</dbReference>
<sequence length="99" mass="11160">MQVAARKMAPTMLLDPIEPRAESLASPWQPSVTATASLYWLDGHRNGSMAVSGFDMILEFHPQALPHSRFDIRPMSGRRAKFPDTCRMCSSVRVDGWQR</sequence>
<name>G9NWD7_HYPAI</name>
<protein>
    <submittedName>
        <fullName evidence="1">Uncharacterized protein</fullName>
    </submittedName>
</protein>
<dbReference type="AlphaFoldDB" id="G9NWD7"/>
<accession>G9NWD7</accession>
<organism evidence="1 2">
    <name type="scientific">Hypocrea atroviridis (strain ATCC 20476 / IMI 206040)</name>
    <name type="common">Trichoderma atroviride</name>
    <dbReference type="NCBI Taxonomy" id="452589"/>
    <lineage>
        <taxon>Eukaryota</taxon>
        <taxon>Fungi</taxon>
        <taxon>Dikarya</taxon>
        <taxon>Ascomycota</taxon>
        <taxon>Pezizomycotina</taxon>
        <taxon>Sordariomycetes</taxon>
        <taxon>Hypocreomycetidae</taxon>
        <taxon>Hypocreales</taxon>
        <taxon>Hypocreaceae</taxon>
        <taxon>Trichoderma</taxon>
    </lineage>
</organism>